<feature type="domain" description="FAD-dependent oxidoreductase 2 FAD-binding" evidence="12">
    <location>
        <begin position="6"/>
        <end position="370"/>
    </location>
</feature>
<keyword evidence="6" id="KW-0285">Flavoprotein</keyword>
<protein>
    <recommendedName>
        <fullName evidence="5">L-aspartate oxidase</fullName>
        <ecNumber evidence="4">1.4.3.16</ecNumber>
    </recommendedName>
    <alternativeName>
        <fullName evidence="10">Quinolinate synthase B</fullName>
    </alternativeName>
</protein>
<evidence type="ECO:0000256" key="5">
    <source>
        <dbReference type="ARBA" id="ARBA00021901"/>
    </source>
</evidence>
<dbReference type="InterPro" id="IPR005288">
    <property type="entry name" value="NadB"/>
</dbReference>
<keyword evidence="7" id="KW-0662">Pyridine nucleotide biosynthesis</keyword>
<dbReference type="SUPFAM" id="SSF56425">
    <property type="entry name" value="Succinate dehydrogenase/fumarate reductase flavoprotein, catalytic domain"/>
    <property type="match status" value="1"/>
</dbReference>
<dbReference type="AlphaFoldDB" id="B6FWA9"/>
<dbReference type="RefSeq" id="WP_006439076.1">
    <property type="nucleotide sequence ID" value="NZ_DS995355.1"/>
</dbReference>
<dbReference type="SUPFAM" id="SSF51905">
    <property type="entry name" value="FAD/NAD(P)-binding domain"/>
    <property type="match status" value="1"/>
</dbReference>
<dbReference type="EC" id="1.4.3.16" evidence="4"/>
<organism evidence="13 14">
    <name type="scientific">Peptacetobacter hiranonis (strain DSM 13275 / JCM 10541 / KCTC 15199 / TO-931)</name>
    <name type="common">Clostridium hiranonis</name>
    <dbReference type="NCBI Taxonomy" id="500633"/>
    <lineage>
        <taxon>Bacteria</taxon>
        <taxon>Bacillati</taxon>
        <taxon>Bacillota</taxon>
        <taxon>Clostridia</taxon>
        <taxon>Peptostreptococcales</taxon>
        <taxon>Peptostreptococcaceae</taxon>
        <taxon>Peptacetobacter</taxon>
    </lineage>
</organism>
<evidence type="ECO:0000256" key="7">
    <source>
        <dbReference type="ARBA" id="ARBA00022642"/>
    </source>
</evidence>
<keyword evidence="9" id="KW-0560">Oxidoreductase</keyword>
<dbReference type="HOGENOM" id="CLU_014312_3_1_9"/>
<evidence type="ECO:0000256" key="11">
    <source>
        <dbReference type="ARBA" id="ARBA00048305"/>
    </source>
</evidence>
<sequence>MKLEKDVLIVGSGVAGLYCALNLNPELNVTVISKSTMDNNNTYLAQGGISTALNEEDIKPFVEDTMKAGRYENREEAVQVLAEESIENISQIVEEYGMPLDMENGKIDYTREGAHRVNRIVHCKDNTGEIVFKTLYKSALTRKNIEMIEDATLLDIITEDGKCIGARVFKDGEEDHIFAKDVVLACGGIGGLFKNSTNQRHLTGDGIAIALKNGVEVENLNYIQIHPTAFYEENSNGRRMLISESLRGEGALLKNKDGERFVEELLPRDVVSHAIFEQMKKDGTDYVYLDARHLGEEYLKNRFTFIYNGCLERGTNIGTDLIKVSPAQHYFMGGIHVDLNSKTTMDHLYAVGEVSCTGVHGANRLASNSLLEGLVFSKRAANDINSHIKDTELVTKEIPNLEVSVDELMKENKKKVIDEIVRIREDFDYELFDCR</sequence>
<dbReference type="NCBIfam" id="NF004820">
    <property type="entry name" value="PRK06175.1"/>
    <property type="match status" value="1"/>
</dbReference>
<gene>
    <name evidence="13" type="ORF">CLOHIR_00158</name>
</gene>
<evidence type="ECO:0000256" key="4">
    <source>
        <dbReference type="ARBA" id="ARBA00012173"/>
    </source>
</evidence>
<evidence type="ECO:0000256" key="6">
    <source>
        <dbReference type="ARBA" id="ARBA00022630"/>
    </source>
</evidence>
<dbReference type="UniPathway" id="UPA00253">
    <property type="reaction ID" value="UER00326"/>
</dbReference>
<comment type="similarity">
    <text evidence="3">Belongs to the FAD-dependent oxidoreductase 2 family. NadB subfamily.</text>
</comment>
<dbReference type="PRINTS" id="PR00368">
    <property type="entry name" value="FADPNR"/>
</dbReference>
<dbReference type="PANTHER" id="PTHR42716:SF2">
    <property type="entry name" value="L-ASPARTATE OXIDASE, CHLOROPLASTIC"/>
    <property type="match status" value="1"/>
</dbReference>
<evidence type="ECO:0000259" key="12">
    <source>
        <dbReference type="Pfam" id="PF00890"/>
    </source>
</evidence>
<dbReference type="InterPro" id="IPR027477">
    <property type="entry name" value="Succ_DH/fumarate_Rdtase_cat_sf"/>
</dbReference>
<reference evidence="13 14" key="1">
    <citation type="submission" date="2008-09" db="EMBL/GenBank/DDBJ databases">
        <authorList>
            <person name="Fulton L."/>
            <person name="Clifton S."/>
            <person name="Fulton B."/>
            <person name="Xu J."/>
            <person name="Minx P."/>
            <person name="Pepin K.H."/>
            <person name="Johnson M."/>
            <person name="Thiruvilangam P."/>
            <person name="Bhonagiri V."/>
            <person name="Nash W.E."/>
            <person name="Mardis E.R."/>
            <person name="Wilson R.K."/>
        </authorList>
    </citation>
    <scope>NUCLEOTIDE SEQUENCE [LARGE SCALE GENOMIC DNA]</scope>
    <source>
        <strain evidence="13 14">DSM 13275</strain>
    </source>
</reference>
<dbReference type="FunFam" id="3.90.700.10:FF:000002">
    <property type="entry name" value="L-aspartate oxidase"/>
    <property type="match status" value="1"/>
</dbReference>
<reference evidence="13 14" key="2">
    <citation type="submission" date="2008-10" db="EMBL/GenBank/DDBJ databases">
        <title>Draft genome sequence of Clostridium hiranonis (DSM 13275).</title>
        <authorList>
            <person name="Sudarsanam P."/>
            <person name="Ley R."/>
            <person name="Guruge J."/>
            <person name="Turnbaugh P.J."/>
            <person name="Mahowald M."/>
            <person name="Liep D."/>
            <person name="Gordon J."/>
        </authorList>
    </citation>
    <scope>NUCLEOTIDE SEQUENCE [LARGE SCALE GENOMIC DNA]</scope>
    <source>
        <strain evidence="13 14">DSM 13275</strain>
    </source>
</reference>
<comment type="pathway">
    <text evidence="2">Cofactor biosynthesis; NAD(+) biosynthesis; iminoaspartate from L-aspartate (oxidase route): step 1/1.</text>
</comment>
<comment type="cofactor">
    <cofactor evidence="1">
        <name>FAD</name>
        <dbReference type="ChEBI" id="CHEBI:57692"/>
    </cofactor>
</comment>
<dbReference type="Pfam" id="PF00890">
    <property type="entry name" value="FAD_binding_2"/>
    <property type="match status" value="1"/>
</dbReference>
<evidence type="ECO:0000256" key="8">
    <source>
        <dbReference type="ARBA" id="ARBA00022827"/>
    </source>
</evidence>
<evidence type="ECO:0000313" key="13">
    <source>
        <dbReference type="EMBL" id="EEA86179.1"/>
    </source>
</evidence>
<evidence type="ECO:0000256" key="2">
    <source>
        <dbReference type="ARBA" id="ARBA00004950"/>
    </source>
</evidence>
<dbReference type="Proteomes" id="UP000003178">
    <property type="component" value="Unassembled WGS sequence"/>
</dbReference>
<dbReference type="Gene3D" id="3.50.50.60">
    <property type="entry name" value="FAD/NAD(P)-binding domain"/>
    <property type="match status" value="1"/>
</dbReference>
<comment type="catalytic activity">
    <reaction evidence="11">
        <text>L-aspartate + O2 = iminosuccinate + H2O2</text>
        <dbReference type="Rhea" id="RHEA:25876"/>
        <dbReference type="ChEBI" id="CHEBI:15379"/>
        <dbReference type="ChEBI" id="CHEBI:16240"/>
        <dbReference type="ChEBI" id="CHEBI:29991"/>
        <dbReference type="ChEBI" id="CHEBI:77875"/>
        <dbReference type="EC" id="1.4.3.16"/>
    </reaction>
    <physiologicalReaction direction="left-to-right" evidence="11">
        <dbReference type="Rhea" id="RHEA:25877"/>
    </physiologicalReaction>
</comment>
<keyword evidence="8" id="KW-0274">FAD</keyword>
<dbReference type="PANTHER" id="PTHR42716">
    <property type="entry name" value="L-ASPARTATE OXIDASE"/>
    <property type="match status" value="1"/>
</dbReference>
<evidence type="ECO:0000256" key="10">
    <source>
        <dbReference type="ARBA" id="ARBA00030386"/>
    </source>
</evidence>
<name>B6FWA9_PEPHT</name>
<dbReference type="EMBL" id="ABWP01000007">
    <property type="protein sequence ID" value="EEA86179.1"/>
    <property type="molecule type" value="Genomic_DNA"/>
</dbReference>
<evidence type="ECO:0000256" key="3">
    <source>
        <dbReference type="ARBA" id="ARBA00008562"/>
    </source>
</evidence>
<dbReference type="GO" id="GO:0034628">
    <property type="term" value="P:'de novo' NAD+ biosynthetic process from L-aspartate"/>
    <property type="evidence" value="ECO:0007669"/>
    <property type="project" value="TreeGrafter"/>
</dbReference>
<comment type="caution">
    <text evidence="13">The sequence shown here is derived from an EMBL/GenBank/DDBJ whole genome shotgun (WGS) entry which is preliminary data.</text>
</comment>
<dbReference type="eggNOG" id="COG0029">
    <property type="taxonomic scope" value="Bacteria"/>
</dbReference>
<proteinExistence type="inferred from homology"/>
<evidence type="ECO:0000313" key="14">
    <source>
        <dbReference type="Proteomes" id="UP000003178"/>
    </source>
</evidence>
<dbReference type="GO" id="GO:0008734">
    <property type="term" value="F:L-aspartate oxidase activity"/>
    <property type="evidence" value="ECO:0007669"/>
    <property type="project" value="UniProtKB-EC"/>
</dbReference>
<dbReference type="InterPro" id="IPR003953">
    <property type="entry name" value="FAD-dep_OxRdtase_2_FAD-bd"/>
</dbReference>
<dbReference type="GO" id="GO:0033765">
    <property type="term" value="F:steroid dehydrogenase activity, acting on the CH-CH group of donors"/>
    <property type="evidence" value="ECO:0007669"/>
    <property type="project" value="UniProtKB-ARBA"/>
</dbReference>
<accession>B6FWA9</accession>
<dbReference type="Gene3D" id="3.90.700.10">
    <property type="entry name" value="Succinate dehydrogenase/fumarate reductase flavoprotein, catalytic domain"/>
    <property type="match status" value="1"/>
</dbReference>
<dbReference type="STRING" id="500633.CLOHIR_00158"/>
<evidence type="ECO:0000256" key="9">
    <source>
        <dbReference type="ARBA" id="ARBA00023002"/>
    </source>
</evidence>
<dbReference type="OrthoDB" id="9806724at2"/>
<keyword evidence="14" id="KW-1185">Reference proteome</keyword>
<dbReference type="InterPro" id="IPR036188">
    <property type="entry name" value="FAD/NAD-bd_sf"/>
</dbReference>
<evidence type="ECO:0000256" key="1">
    <source>
        <dbReference type="ARBA" id="ARBA00001974"/>
    </source>
</evidence>